<dbReference type="InterPro" id="IPR002777">
    <property type="entry name" value="PFD_beta-like"/>
</dbReference>
<evidence type="ECO:0000313" key="6">
    <source>
        <dbReference type="Proteomes" id="UP000270296"/>
    </source>
</evidence>
<evidence type="ECO:0000256" key="1">
    <source>
        <dbReference type="ARBA" id="ARBA00008045"/>
    </source>
</evidence>
<evidence type="ECO:0000256" key="3">
    <source>
        <dbReference type="ARBA" id="ARBA00023186"/>
    </source>
</evidence>
<keyword evidence="4" id="KW-0175">Coiled coil</keyword>
<dbReference type="GO" id="GO:0005737">
    <property type="term" value="C:cytoplasm"/>
    <property type="evidence" value="ECO:0007669"/>
    <property type="project" value="TreeGrafter"/>
</dbReference>
<comment type="subunit">
    <text evidence="2">Heterohexamer of two PFD-alpha type and four PFD-beta type subunits.</text>
</comment>
<evidence type="ECO:0000256" key="2">
    <source>
        <dbReference type="ARBA" id="ARBA00011695"/>
    </source>
</evidence>
<dbReference type="Gene3D" id="1.10.287.370">
    <property type="match status" value="1"/>
</dbReference>
<dbReference type="InterPro" id="IPR009053">
    <property type="entry name" value="Prefoldin"/>
</dbReference>
<dbReference type="GO" id="GO:0016272">
    <property type="term" value="C:prefoldin complex"/>
    <property type="evidence" value="ECO:0007669"/>
    <property type="project" value="InterPro"/>
</dbReference>
<dbReference type="Proteomes" id="UP000270296">
    <property type="component" value="Unassembled WGS sequence"/>
</dbReference>
<comment type="similarity">
    <text evidence="1">Belongs to the prefoldin subunit beta family.</text>
</comment>
<dbReference type="AlphaFoldDB" id="A0A183J5N3"/>
<gene>
    <name evidence="5" type="ORF">SBAD_LOCUS11181</name>
</gene>
<organism evidence="7">
    <name type="scientific">Soboliphyme baturini</name>
    <dbReference type="NCBI Taxonomy" id="241478"/>
    <lineage>
        <taxon>Eukaryota</taxon>
        <taxon>Metazoa</taxon>
        <taxon>Ecdysozoa</taxon>
        <taxon>Nematoda</taxon>
        <taxon>Enoplea</taxon>
        <taxon>Dorylaimia</taxon>
        <taxon>Dioctophymatida</taxon>
        <taxon>Dioctophymatoidea</taxon>
        <taxon>Soboliphymatidae</taxon>
        <taxon>Soboliphyme</taxon>
    </lineage>
</organism>
<evidence type="ECO:0000313" key="7">
    <source>
        <dbReference type="WBParaSite" id="SBAD_0001156101-mRNA-1"/>
    </source>
</evidence>
<dbReference type="PANTHER" id="PTHR20903:SF0">
    <property type="entry name" value="PREFOLDIN SUBUNIT 1"/>
    <property type="match status" value="1"/>
</dbReference>
<keyword evidence="6" id="KW-1185">Reference proteome</keyword>
<keyword evidence="3" id="KW-0143">Chaperone</keyword>
<dbReference type="WBParaSite" id="SBAD_0001156101-mRNA-1">
    <property type="protein sequence ID" value="SBAD_0001156101-mRNA-1"/>
    <property type="gene ID" value="SBAD_0001156101"/>
</dbReference>
<dbReference type="GO" id="GO:0051082">
    <property type="term" value="F:unfolded protein binding"/>
    <property type="evidence" value="ECO:0007669"/>
    <property type="project" value="InterPro"/>
</dbReference>
<dbReference type="GO" id="GO:0044183">
    <property type="term" value="F:protein folding chaperone"/>
    <property type="evidence" value="ECO:0007669"/>
    <property type="project" value="TreeGrafter"/>
</dbReference>
<dbReference type="OrthoDB" id="5242628at2759"/>
<proteinExistence type="inferred from homology"/>
<dbReference type="Pfam" id="PF01920">
    <property type="entry name" value="Prefoldin_2"/>
    <property type="match status" value="1"/>
</dbReference>
<dbReference type="EMBL" id="UZAM01015206">
    <property type="protein sequence ID" value="VDP37791.1"/>
    <property type="molecule type" value="Genomic_DNA"/>
</dbReference>
<dbReference type="SUPFAM" id="SSF46579">
    <property type="entry name" value="Prefoldin"/>
    <property type="match status" value="1"/>
</dbReference>
<dbReference type="PANTHER" id="PTHR20903">
    <property type="entry name" value="PREFOLDIN SUBUNIT 1-RELATED"/>
    <property type="match status" value="1"/>
</dbReference>
<accession>A0A183J5N3</accession>
<feature type="coiled-coil region" evidence="4">
    <location>
        <begin position="58"/>
        <end position="99"/>
    </location>
</feature>
<reference evidence="7" key="1">
    <citation type="submission" date="2016-06" db="UniProtKB">
        <authorList>
            <consortium name="WormBaseParasite"/>
        </authorList>
    </citation>
    <scope>IDENTIFICATION</scope>
</reference>
<sequence length="107" mass="12449">MSLTQHKLRQNDIQIELRHRNILRTKLTVNELLDLPSDTVAYESVGRCFLKQPMENIYGVLQKTIEKSEEEIKNLQSQEDALHRNLKEAEDYLRELVQAKKASVSAD</sequence>
<name>A0A183J5N3_9BILA</name>
<reference evidence="5 6" key="2">
    <citation type="submission" date="2018-11" db="EMBL/GenBank/DDBJ databases">
        <authorList>
            <consortium name="Pathogen Informatics"/>
        </authorList>
    </citation>
    <scope>NUCLEOTIDE SEQUENCE [LARGE SCALE GENOMIC DNA]</scope>
</reference>
<evidence type="ECO:0000313" key="5">
    <source>
        <dbReference type="EMBL" id="VDP37791.1"/>
    </source>
</evidence>
<evidence type="ECO:0000256" key="4">
    <source>
        <dbReference type="SAM" id="Coils"/>
    </source>
</evidence>
<protein>
    <submittedName>
        <fullName evidence="7">Prefoldin subunit 1</fullName>
    </submittedName>
</protein>